<dbReference type="GO" id="GO:0000156">
    <property type="term" value="F:phosphorelay response regulator activity"/>
    <property type="evidence" value="ECO:0007669"/>
    <property type="project" value="InterPro"/>
</dbReference>
<comment type="caution">
    <text evidence="3">The sequence shown here is derived from an EMBL/GenBank/DDBJ whole genome shotgun (WGS) entry which is preliminary data.</text>
</comment>
<feature type="transmembrane region" description="Helical" evidence="1">
    <location>
        <begin position="83"/>
        <end position="101"/>
    </location>
</feature>
<gene>
    <name evidence="3" type="ORF">SDC9_36428</name>
</gene>
<sequence length="288" mass="34069">MKIPDHIVKRGNIVRLVIFTAAFALLFINIYKPFGSKSWYDVSDFKFFLFSAPIILTGVLVVVISRIIMYYHSRKHDVSYVKYFLWVFFEILFMSLFYTIFTLSIDANLGRDIIATFKSAMVNTALVLLLPYITLWFYFGWEESKKKLETIEKESEEELDSIPENILFTDDKGTLRLSVRYQDLLYIESDDNYVTIHYVTGNQVKKFLIRNTLKKIEDELSDTPVTRCHRSYLVNFSRVKVMRRERDNIFLELDATGVDDLPVSKSYRQKVAERFMNNSFRNKRHQNL</sequence>
<dbReference type="AlphaFoldDB" id="A0A644VGB5"/>
<reference evidence="3" key="1">
    <citation type="submission" date="2019-08" db="EMBL/GenBank/DDBJ databases">
        <authorList>
            <person name="Kucharzyk K."/>
            <person name="Murdoch R.W."/>
            <person name="Higgins S."/>
            <person name="Loffler F."/>
        </authorList>
    </citation>
    <scope>NUCLEOTIDE SEQUENCE</scope>
</reference>
<keyword evidence="1" id="KW-0812">Transmembrane</keyword>
<evidence type="ECO:0000256" key="1">
    <source>
        <dbReference type="SAM" id="Phobius"/>
    </source>
</evidence>
<dbReference type="InterPro" id="IPR007492">
    <property type="entry name" value="LytTR_DNA-bd_dom"/>
</dbReference>
<dbReference type="SMART" id="SM00850">
    <property type="entry name" value="LytTR"/>
    <property type="match status" value="1"/>
</dbReference>
<feature type="transmembrane region" description="Helical" evidence="1">
    <location>
        <begin position="121"/>
        <end position="139"/>
    </location>
</feature>
<dbReference type="InterPro" id="IPR046947">
    <property type="entry name" value="LytR-like"/>
</dbReference>
<dbReference type="Gene3D" id="2.40.50.1020">
    <property type="entry name" value="LytTr DNA-binding domain"/>
    <property type="match status" value="1"/>
</dbReference>
<dbReference type="PANTHER" id="PTHR37299:SF1">
    <property type="entry name" value="STAGE 0 SPORULATION PROTEIN A HOMOLOG"/>
    <property type="match status" value="1"/>
</dbReference>
<dbReference type="Pfam" id="PF04397">
    <property type="entry name" value="LytTR"/>
    <property type="match status" value="1"/>
</dbReference>
<feature type="domain" description="HTH LytTR-type" evidence="2">
    <location>
        <begin position="172"/>
        <end position="277"/>
    </location>
</feature>
<dbReference type="PANTHER" id="PTHR37299">
    <property type="entry name" value="TRANSCRIPTIONAL REGULATOR-RELATED"/>
    <property type="match status" value="1"/>
</dbReference>
<organism evidence="3">
    <name type="scientific">bioreactor metagenome</name>
    <dbReference type="NCBI Taxonomy" id="1076179"/>
    <lineage>
        <taxon>unclassified sequences</taxon>
        <taxon>metagenomes</taxon>
        <taxon>ecological metagenomes</taxon>
    </lineage>
</organism>
<evidence type="ECO:0000259" key="2">
    <source>
        <dbReference type="PROSITE" id="PS50930"/>
    </source>
</evidence>
<keyword evidence="1" id="KW-1133">Transmembrane helix</keyword>
<feature type="transmembrane region" description="Helical" evidence="1">
    <location>
        <begin position="47"/>
        <end position="71"/>
    </location>
</feature>
<proteinExistence type="predicted"/>
<feature type="transmembrane region" description="Helical" evidence="1">
    <location>
        <begin position="12"/>
        <end position="31"/>
    </location>
</feature>
<dbReference type="GO" id="GO:0003677">
    <property type="term" value="F:DNA binding"/>
    <property type="evidence" value="ECO:0007669"/>
    <property type="project" value="InterPro"/>
</dbReference>
<protein>
    <recommendedName>
        <fullName evidence="2">HTH LytTR-type domain-containing protein</fullName>
    </recommendedName>
</protein>
<keyword evidence="1" id="KW-0472">Membrane</keyword>
<accession>A0A644VGB5</accession>
<name>A0A644VGB5_9ZZZZ</name>
<evidence type="ECO:0000313" key="3">
    <source>
        <dbReference type="EMBL" id="MPL90378.1"/>
    </source>
</evidence>
<dbReference type="PROSITE" id="PS50930">
    <property type="entry name" value="HTH_LYTTR"/>
    <property type="match status" value="1"/>
</dbReference>
<dbReference type="EMBL" id="VSSQ01000302">
    <property type="protein sequence ID" value="MPL90378.1"/>
    <property type="molecule type" value="Genomic_DNA"/>
</dbReference>